<dbReference type="SUPFAM" id="SSF55347">
    <property type="entry name" value="Glyceraldehyde-3-phosphate dehydrogenase-like, C-terminal domain"/>
    <property type="match status" value="1"/>
</dbReference>
<feature type="domain" description="Gfo/Idh/MocA-like oxidoreductase N-terminal" evidence="1">
    <location>
        <begin position="54"/>
        <end position="177"/>
    </location>
</feature>
<sequence length="466" mass="51911">MSSESSKTTTRRQFLGQTAGTVAGASLAGAATRVEATQPMSRSASRVLGANDRIRLGFIGCGMQFQDLLRRGFLPRRERQGDVEFVEVCDVWQPRVDNAKVKTGAERGGRDYRTVLDRPDIDGVVVVVPDHLHYPIARAALLTGKDVYLEKPMTYSIDEAAKLHDVVQQTGRMLQVGGSGLNSPLDQKLHEYVQAGRMGKVVWGFISYNRNTTEGMWDYPIPGIGSESWPDAPVTPENLDWQAWLGGARKRPFSKERYFRWRKFWDYSGGNATDLLFHRLGALSAIVGFDFPTRVVSGGGIYVQKDRQVPDTYMTTVEYPKEYCFNMVSCMANESSAPITVYGNWGTLQVLPAARQPGPPAVRGSGRGVITAERTFEKQFKEANDGLTEVEITTDQPMEDLADNWLNSMRSRQAPIYDVLKGYQVTVAIQLGVQSYKEGRAMGFDPVARRVLARPADRAEYEPKES</sequence>
<dbReference type="Pfam" id="PF01408">
    <property type="entry name" value="GFO_IDH_MocA"/>
    <property type="match status" value="1"/>
</dbReference>
<dbReference type="InterPro" id="IPR004104">
    <property type="entry name" value="Gfo/Idh/MocA-like_OxRdtase_C"/>
</dbReference>
<dbReference type="EMBL" id="CP015136">
    <property type="protein sequence ID" value="AMY11095.1"/>
    <property type="molecule type" value="Genomic_DNA"/>
</dbReference>
<dbReference type="InterPro" id="IPR000683">
    <property type="entry name" value="Gfo/Idh/MocA-like_OxRdtase_N"/>
</dbReference>
<accession>A0A143PR69</accession>
<evidence type="ECO:0000313" key="4">
    <source>
        <dbReference type="Proteomes" id="UP000076079"/>
    </source>
</evidence>
<dbReference type="GO" id="GO:0050112">
    <property type="term" value="F:inositol 2-dehydrogenase (NAD+) activity"/>
    <property type="evidence" value="ECO:0007669"/>
    <property type="project" value="UniProtKB-EC"/>
</dbReference>
<dbReference type="Gene3D" id="3.30.360.10">
    <property type="entry name" value="Dihydrodipicolinate Reductase, domain 2"/>
    <property type="match status" value="1"/>
</dbReference>
<dbReference type="GO" id="GO:0000166">
    <property type="term" value="F:nucleotide binding"/>
    <property type="evidence" value="ECO:0007669"/>
    <property type="project" value="InterPro"/>
</dbReference>
<evidence type="ECO:0000259" key="1">
    <source>
        <dbReference type="Pfam" id="PF01408"/>
    </source>
</evidence>
<proteinExistence type="predicted"/>
<reference evidence="3 4" key="1">
    <citation type="journal article" date="2016" name="Genome Announc.">
        <title>First Complete Genome Sequence of a Subdivision 6 Acidobacterium Strain.</title>
        <authorList>
            <person name="Huang S."/>
            <person name="Vieira S."/>
            <person name="Bunk B."/>
            <person name="Riedel T."/>
            <person name="Sproer C."/>
            <person name="Overmann J."/>
        </authorList>
    </citation>
    <scope>NUCLEOTIDE SEQUENCE [LARGE SCALE GENOMIC DNA]</scope>
    <source>
        <strain evidence="4">DSM 100886 HEG_-6_39</strain>
    </source>
</reference>
<dbReference type="EC" id="1.1.1.18" evidence="3"/>
<keyword evidence="4" id="KW-1185">Reference proteome</keyword>
<dbReference type="InterPro" id="IPR006311">
    <property type="entry name" value="TAT_signal"/>
</dbReference>
<evidence type="ECO:0000313" key="3">
    <source>
        <dbReference type="EMBL" id="AMY11095.1"/>
    </source>
</evidence>
<dbReference type="SUPFAM" id="SSF51735">
    <property type="entry name" value="NAD(P)-binding Rossmann-fold domains"/>
    <property type="match status" value="1"/>
</dbReference>
<protein>
    <submittedName>
        <fullName evidence="3">Inositol 2-dehydrogenase</fullName>
        <ecNumber evidence="3">1.1.1.18</ecNumber>
    </submittedName>
</protein>
<dbReference type="PANTHER" id="PTHR43818:SF5">
    <property type="entry name" value="OXIDOREDUCTASE FAMILY PROTEIN"/>
    <property type="match status" value="1"/>
</dbReference>
<dbReference type="RefSeq" id="WP_157899514.1">
    <property type="nucleotide sequence ID" value="NZ_CP015136.1"/>
</dbReference>
<dbReference type="Gene3D" id="3.40.50.720">
    <property type="entry name" value="NAD(P)-binding Rossmann-like Domain"/>
    <property type="match status" value="1"/>
</dbReference>
<dbReference type="PROSITE" id="PS51318">
    <property type="entry name" value="TAT"/>
    <property type="match status" value="1"/>
</dbReference>
<dbReference type="Pfam" id="PF02894">
    <property type="entry name" value="GFO_IDH_MocA_C"/>
    <property type="match status" value="1"/>
</dbReference>
<name>A0A143PR69_LUTPR</name>
<keyword evidence="3" id="KW-0560">Oxidoreductase</keyword>
<evidence type="ECO:0000259" key="2">
    <source>
        <dbReference type="Pfam" id="PF02894"/>
    </source>
</evidence>
<feature type="domain" description="Gfo/Idh/MocA-like oxidoreductase C-terminal" evidence="2">
    <location>
        <begin position="251"/>
        <end position="442"/>
    </location>
</feature>
<dbReference type="OrthoDB" id="9812981at2"/>
<reference evidence="4" key="2">
    <citation type="submission" date="2016-04" db="EMBL/GenBank/DDBJ databases">
        <title>First Complete Genome Sequence of a Subdivision 6 Acidobacterium.</title>
        <authorList>
            <person name="Huang S."/>
            <person name="Vieira S."/>
            <person name="Bunk B."/>
            <person name="Riedel T."/>
            <person name="Sproeer C."/>
            <person name="Overmann J."/>
        </authorList>
    </citation>
    <scope>NUCLEOTIDE SEQUENCE [LARGE SCALE GENOMIC DNA]</scope>
    <source>
        <strain evidence="4">DSM 100886 HEG_-6_39</strain>
    </source>
</reference>
<dbReference type="AlphaFoldDB" id="A0A143PR69"/>
<dbReference type="InterPro" id="IPR036291">
    <property type="entry name" value="NAD(P)-bd_dom_sf"/>
</dbReference>
<gene>
    <name evidence="3" type="primary">iolG_12</name>
    <name evidence="3" type="ORF">LuPra_04340</name>
</gene>
<organism evidence="3 4">
    <name type="scientific">Luteitalea pratensis</name>
    <dbReference type="NCBI Taxonomy" id="1855912"/>
    <lineage>
        <taxon>Bacteria</taxon>
        <taxon>Pseudomonadati</taxon>
        <taxon>Acidobacteriota</taxon>
        <taxon>Vicinamibacteria</taxon>
        <taxon>Vicinamibacterales</taxon>
        <taxon>Vicinamibacteraceae</taxon>
        <taxon>Luteitalea</taxon>
    </lineage>
</organism>
<dbReference type="InterPro" id="IPR050463">
    <property type="entry name" value="Gfo/Idh/MocA_oxidrdct_glycsds"/>
</dbReference>
<dbReference type="Proteomes" id="UP000076079">
    <property type="component" value="Chromosome"/>
</dbReference>
<dbReference type="KEGG" id="abac:LuPra_04340"/>
<dbReference type="PANTHER" id="PTHR43818">
    <property type="entry name" value="BCDNA.GH03377"/>
    <property type="match status" value="1"/>
</dbReference>
<dbReference type="STRING" id="1855912.LuPra_04340"/>